<accession>A0A0K8RN00</accession>
<organism evidence="1">
    <name type="scientific">Ixodes ricinus</name>
    <name type="common">Common tick</name>
    <name type="synonym">Acarus ricinus</name>
    <dbReference type="NCBI Taxonomy" id="34613"/>
    <lineage>
        <taxon>Eukaryota</taxon>
        <taxon>Metazoa</taxon>
        <taxon>Ecdysozoa</taxon>
        <taxon>Arthropoda</taxon>
        <taxon>Chelicerata</taxon>
        <taxon>Arachnida</taxon>
        <taxon>Acari</taxon>
        <taxon>Parasitiformes</taxon>
        <taxon>Ixodida</taxon>
        <taxon>Ixodoidea</taxon>
        <taxon>Ixodidae</taxon>
        <taxon>Ixodinae</taxon>
        <taxon>Ixodes</taxon>
    </lineage>
</organism>
<dbReference type="EMBL" id="GADI01001535">
    <property type="protein sequence ID" value="JAA72273.1"/>
    <property type="molecule type" value="mRNA"/>
</dbReference>
<proteinExistence type="evidence at transcript level"/>
<reference evidence="1" key="1">
    <citation type="submission" date="2012-12" db="EMBL/GenBank/DDBJ databases">
        <title>Identification and characterization of a phenylalanine ammonia-lyase gene family in Isatis indigotica Fort.</title>
        <authorList>
            <person name="Liu Q."/>
            <person name="Chen J."/>
            <person name="Zhou X."/>
            <person name="Di P."/>
            <person name="Xiao Y."/>
            <person name="Xuan H."/>
            <person name="Zhang L."/>
            <person name="Chen W."/>
        </authorList>
    </citation>
    <scope>NUCLEOTIDE SEQUENCE</scope>
    <source>
        <tissue evidence="1">Salivary gland</tissue>
    </source>
</reference>
<name>A0A0K8RN00_IXORI</name>
<evidence type="ECO:0000313" key="1">
    <source>
        <dbReference type="EMBL" id="JAA72273.1"/>
    </source>
</evidence>
<sequence length="112" mass="13001">MGQHFRWTHHLWLHQTSVVFGSIPSSLILCLEYLKDNEVVFILAKHAQSKLFTILNMPICPLEIVNILVGRWHHGTTVLENMLRECSQMIKEARAEESKPETIWFATFTLAK</sequence>
<dbReference type="AlphaFoldDB" id="A0A0K8RN00"/>
<protein>
    <submittedName>
        <fullName evidence="1">Uncharacterized protein</fullName>
    </submittedName>
</protein>